<organism evidence="1 2">
    <name type="scientific">Ignelater luminosus</name>
    <name type="common">Cucubano</name>
    <name type="synonym">Pyrophorus luminosus</name>
    <dbReference type="NCBI Taxonomy" id="2038154"/>
    <lineage>
        <taxon>Eukaryota</taxon>
        <taxon>Metazoa</taxon>
        <taxon>Ecdysozoa</taxon>
        <taxon>Arthropoda</taxon>
        <taxon>Hexapoda</taxon>
        <taxon>Insecta</taxon>
        <taxon>Pterygota</taxon>
        <taxon>Neoptera</taxon>
        <taxon>Endopterygota</taxon>
        <taxon>Coleoptera</taxon>
        <taxon>Polyphaga</taxon>
        <taxon>Elateriformia</taxon>
        <taxon>Elateroidea</taxon>
        <taxon>Elateridae</taxon>
        <taxon>Agrypninae</taxon>
        <taxon>Pyrophorini</taxon>
        <taxon>Ignelater</taxon>
    </lineage>
</organism>
<evidence type="ECO:0000313" key="1">
    <source>
        <dbReference type="EMBL" id="KAF2880723.1"/>
    </source>
</evidence>
<gene>
    <name evidence="1" type="ORF">ILUMI_25449</name>
</gene>
<proteinExistence type="predicted"/>
<accession>A0A8K0FZX8</accession>
<dbReference type="AlphaFoldDB" id="A0A8K0FZX8"/>
<dbReference type="PANTHER" id="PTHR10773:SF19">
    <property type="match status" value="1"/>
</dbReference>
<dbReference type="OrthoDB" id="6781250at2759"/>
<comment type="caution">
    <text evidence="1">The sequence shown here is derived from an EMBL/GenBank/DDBJ whole genome shotgun (WGS) entry which is preliminary data.</text>
</comment>
<dbReference type="PANTHER" id="PTHR10773">
    <property type="entry name" value="DNA-DIRECTED RNA POLYMERASES I, II, AND III SUBUNIT RPABC2"/>
    <property type="match status" value="1"/>
</dbReference>
<reference evidence="1" key="1">
    <citation type="submission" date="2019-08" db="EMBL/GenBank/DDBJ databases">
        <title>The genome of the North American firefly Photinus pyralis.</title>
        <authorList>
            <consortium name="Photinus pyralis genome working group"/>
            <person name="Fallon T.R."/>
            <person name="Sander Lower S.E."/>
            <person name="Weng J.-K."/>
        </authorList>
    </citation>
    <scope>NUCLEOTIDE SEQUENCE</scope>
    <source>
        <strain evidence="1">TRF0915ILg1</strain>
        <tissue evidence="1">Whole body</tissue>
    </source>
</reference>
<evidence type="ECO:0000313" key="2">
    <source>
        <dbReference type="Proteomes" id="UP000801492"/>
    </source>
</evidence>
<dbReference type="Proteomes" id="UP000801492">
    <property type="component" value="Unassembled WGS sequence"/>
</dbReference>
<sequence>MPKKDLCETCCAYDNAQQEEKEELKNYYDQHLQENELARNEKKCGKGNPNVAVTVYDLQAVMQIPKGDISVYYYKSKLGHHTLHFVSNKFPSELQMLSDKIKSI</sequence>
<protein>
    <submittedName>
        <fullName evidence="1">Uncharacterized protein</fullName>
    </submittedName>
</protein>
<keyword evidence="2" id="KW-1185">Reference proteome</keyword>
<name>A0A8K0FZX8_IGNLU</name>
<dbReference type="EMBL" id="VTPC01090920">
    <property type="protein sequence ID" value="KAF2880723.1"/>
    <property type="molecule type" value="Genomic_DNA"/>
</dbReference>